<gene>
    <name evidence="1" type="ORF">DIT97_30770</name>
</gene>
<sequence>MLLVFSERQTVCRVNLIFSSYTDEKPPHREKKPMNPAISFSIMFAMRSTGLIVRELKPDIIDRTVMHVRFWLMQRCCFFASFYSSGDLLSFYELNLS</sequence>
<reference evidence="1 2" key="1">
    <citation type="journal article" date="2018" name="Nat. Biotechnol.">
        <title>A standardized bacterial taxonomy based on genome phylogeny substantially revises the tree of life.</title>
        <authorList>
            <person name="Parks D.H."/>
            <person name="Chuvochina M."/>
            <person name="Waite D.W."/>
            <person name="Rinke C."/>
            <person name="Skarshewski A."/>
            <person name="Chaumeil P.A."/>
            <person name="Hugenholtz P."/>
        </authorList>
    </citation>
    <scope>NUCLEOTIDE SEQUENCE [LARGE SCALE GENOMIC DNA]</scope>
    <source>
        <strain evidence="1">UBA9375</strain>
    </source>
</reference>
<comment type="caution">
    <text evidence="1">The sequence shown here is derived from an EMBL/GenBank/DDBJ whole genome shotgun (WGS) entry which is preliminary data.</text>
</comment>
<dbReference type="AlphaFoldDB" id="A0A3D3REC0"/>
<dbReference type="EMBL" id="DQAY01000191">
    <property type="protein sequence ID" value="HCO27173.1"/>
    <property type="molecule type" value="Genomic_DNA"/>
</dbReference>
<proteinExistence type="predicted"/>
<dbReference type="Proteomes" id="UP000263642">
    <property type="component" value="Unassembled WGS sequence"/>
</dbReference>
<accession>A0A3D3REC0</accession>
<name>A0A3D3REC0_9PLAN</name>
<organism evidence="1 2">
    <name type="scientific">Gimesia maris</name>
    <dbReference type="NCBI Taxonomy" id="122"/>
    <lineage>
        <taxon>Bacteria</taxon>
        <taxon>Pseudomonadati</taxon>
        <taxon>Planctomycetota</taxon>
        <taxon>Planctomycetia</taxon>
        <taxon>Planctomycetales</taxon>
        <taxon>Planctomycetaceae</taxon>
        <taxon>Gimesia</taxon>
    </lineage>
</organism>
<evidence type="ECO:0000313" key="1">
    <source>
        <dbReference type="EMBL" id="HCO27173.1"/>
    </source>
</evidence>
<evidence type="ECO:0000313" key="2">
    <source>
        <dbReference type="Proteomes" id="UP000263642"/>
    </source>
</evidence>
<protein>
    <submittedName>
        <fullName evidence="1">Uncharacterized protein</fullName>
    </submittedName>
</protein>